<organism evidence="2 3">
    <name type="scientific">Planoprotostelium fungivorum</name>
    <dbReference type="NCBI Taxonomy" id="1890364"/>
    <lineage>
        <taxon>Eukaryota</taxon>
        <taxon>Amoebozoa</taxon>
        <taxon>Evosea</taxon>
        <taxon>Variosea</taxon>
        <taxon>Cavosteliida</taxon>
        <taxon>Cavosteliaceae</taxon>
        <taxon>Planoprotostelium</taxon>
    </lineage>
</organism>
<name>A0A2P6N6U8_9EUKA</name>
<accession>A0A2P6N6U8</accession>
<dbReference type="EMBL" id="MDYQ01000175">
    <property type="protein sequence ID" value="PRP79686.1"/>
    <property type="molecule type" value="Genomic_DNA"/>
</dbReference>
<dbReference type="AlphaFoldDB" id="A0A2P6N6U8"/>
<dbReference type="Proteomes" id="UP000241769">
    <property type="component" value="Unassembled WGS sequence"/>
</dbReference>
<keyword evidence="3" id="KW-1185">Reference proteome</keyword>
<reference evidence="2 3" key="1">
    <citation type="journal article" date="2018" name="Genome Biol. Evol.">
        <title>Multiple Roots of Fruiting Body Formation in Amoebozoa.</title>
        <authorList>
            <person name="Hillmann F."/>
            <person name="Forbes G."/>
            <person name="Novohradska S."/>
            <person name="Ferling I."/>
            <person name="Riege K."/>
            <person name="Groth M."/>
            <person name="Westermann M."/>
            <person name="Marz M."/>
            <person name="Spaller T."/>
            <person name="Winckler T."/>
            <person name="Schaap P."/>
            <person name="Glockner G."/>
        </authorList>
    </citation>
    <scope>NUCLEOTIDE SEQUENCE [LARGE SCALE GENOMIC DNA]</scope>
    <source>
        <strain evidence="2 3">Jena</strain>
    </source>
</reference>
<evidence type="ECO:0000256" key="1">
    <source>
        <dbReference type="SAM" id="MobiDB-lite"/>
    </source>
</evidence>
<protein>
    <submittedName>
        <fullName evidence="2">Uncharacterized protein</fullName>
    </submittedName>
</protein>
<feature type="compositionally biased region" description="Basic and acidic residues" evidence="1">
    <location>
        <begin position="264"/>
        <end position="293"/>
    </location>
</feature>
<comment type="caution">
    <text evidence="2">The sequence shown here is derived from an EMBL/GenBank/DDBJ whole genome shotgun (WGS) entry which is preliminary data.</text>
</comment>
<evidence type="ECO:0000313" key="3">
    <source>
        <dbReference type="Proteomes" id="UP000241769"/>
    </source>
</evidence>
<dbReference type="InParanoid" id="A0A2P6N6U8"/>
<proteinExistence type="predicted"/>
<feature type="region of interest" description="Disordered" evidence="1">
    <location>
        <begin position="246"/>
        <end position="293"/>
    </location>
</feature>
<gene>
    <name evidence="2" type="ORF">PROFUN_12584</name>
</gene>
<sequence length="373" mass="42803">MPLRHADVGSTSWNGNLYDGVRHTVQSRSFKSGSLQWSRPSATVQPLRNGCETQPLGSKRFGLVNIPTCNVYSWTCVSVTLLISKFPRSFSLRPEGTVRYRNHLPLEIFQSLNLTHKAEGDQERERETPTQLHTNIDNAMSSLWGYLWGNQTADKIDVEAKKETKALSLEDFEVLQPSKVTSRVPDEDFLILEESEGSNEADNIAFVPTLEGSEILLSASTMLLMEDAFSQPKTSTTDEKNIKEQIPAPLSDGVQHMEAPSDIIQRRDVSRNERRREEREEKKRAGRQQREEQRVAIQERLREAAILDQLAQEALEKKHLSRRELEFEKRRREKMTKQPLVQMSNKTMMHRNCGRSYAAQSRKNKDLRGTIRV</sequence>
<evidence type="ECO:0000313" key="2">
    <source>
        <dbReference type="EMBL" id="PRP79686.1"/>
    </source>
</evidence>